<dbReference type="Proteomes" id="UP001208570">
    <property type="component" value="Unassembled WGS sequence"/>
</dbReference>
<proteinExistence type="predicted"/>
<dbReference type="PANTHER" id="PTHR33395">
    <property type="entry name" value="TRANSCRIPTASE, PUTATIVE-RELATED-RELATED"/>
    <property type="match status" value="1"/>
</dbReference>
<protein>
    <recommendedName>
        <fullName evidence="3">Endonuclease/exonuclease/phosphatase domain-containing protein</fullName>
    </recommendedName>
</protein>
<feature type="non-terminal residue" evidence="1">
    <location>
        <position position="1"/>
    </location>
</feature>
<comment type="caution">
    <text evidence="1">The sequence shown here is derived from an EMBL/GenBank/DDBJ whole genome shotgun (WGS) entry which is preliminary data.</text>
</comment>
<evidence type="ECO:0000313" key="2">
    <source>
        <dbReference type="Proteomes" id="UP001208570"/>
    </source>
</evidence>
<keyword evidence="2" id="KW-1185">Reference proteome</keyword>
<dbReference type="GO" id="GO:0031012">
    <property type="term" value="C:extracellular matrix"/>
    <property type="evidence" value="ECO:0007669"/>
    <property type="project" value="TreeGrafter"/>
</dbReference>
<dbReference type="AlphaFoldDB" id="A0AAD9KCY7"/>
<dbReference type="PANTHER" id="PTHR33395:SF21">
    <property type="entry name" value="PERICARDIN"/>
    <property type="match status" value="1"/>
</dbReference>
<dbReference type="EMBL" id="JAODUP010000010">
    <property type="protein sequence ID" value="KAK2169383.1"/>
    <property type="molecule type" value="Genomic_DNA"/>
</dbReference>
<evidence type="ECO:0008006" key="3">
    <source>
        <dbReference type="Google" id="ProtNLM"/>
    </source>
</evidence>
<accession>A0AAD9KCY7</accession>
<evidence type="ECO:0000313" key="1">
    <source>
        <dbReference type="EMBL" id="KAK2169383.1"/>
    </source>
</evidence>
<name>A0AAD9KCY7_9ANNE</name>
<sequence>TTGVYMTDGETMETRGDCSSGSSLLLEDSVFFNLGSEQDDEQGQEKPSLLDLVISSKEELVSDITYLEPLGKSDHLCLSFNINTKPETINNSQQRYRMDKGDYTGLEDIIYMIIEETFKDQYDKAVDICIPKYTAKTTKWRRPLWMNDKAINACKKKYWAWKRN</sequence>
<organism evidence="1 2">
    <name type="scientific">Paralvinella palmiformis</name>
    <dbReference type="NCBI Taxonomy" id="53620"/>
    <lineage>
        <taxon>Eukaryota</taxon>
        <taxon>Metazoa</taxon>
        <taxon>Spiralia</taxon>
        <taxon>Lophotrochozoa</taxon>
        <taxon>Annelida</taxon>
        <taxon>Polychaeta</taxon>
        <taxon>Sedentaria</taxon>
        <taxon>Canalipalpata</taxon>
        <taxon>Terebellida</taxon>
        <taxon>Terebelliformia</taxon>
        <taxon>Alvinellidae</taxon>
        <taxon>Paralvinella</taxon>
    </lineage>
</organism>
<gene>
    <name evidence="1" type="ORF">LSH36_10g02006</name>
</gene>
<dbReference type="GO" id="GO:0007508">
    <property type="term" value="P:larval heart development"/>
    <property type="evidence" value="ECO:0007669"/>
    <property type="project" value="TreeGrafter"/>
</dbReference>
<reference evidence="1" key="1">
    <citation type="journal article" date="2023" name="Mol. Biol. Evol.">
        <title>Third-Generation Sequencing Reveals the Adaptive Role of the Epigenome in Three Deep-Sea Polychaetes.</title>
        <authorList>
            <person name="Perez M."/>
            <person name="Aroh O."/>
            <person name="Sun Y."/>
            <person name="Lan Y."/>
            <person name="Juniper S.K."/>
            <person name="Young C.R."/>
            <person name="Angers B."/>
            <person name="Qian P.Y."/>
        </authorList>
    </citation>
    <scope>NUCLEOTIDE SEQUENCE</scope>
    <source>
        <strain evidence="1">P08H-3</strain>
    </source>
</reference>
<dbReference type="GO" id="GO:0061343">
    <property type="term" value="P:cell adhesion involved in heart morphogenesis"/>
    <property type="evidence" value="ECO:0007669"/>
    <property type="project" value="TreeGrafter"/>
</dbReference>